<protein>
    <recommendedName>
        <fullName evidence="3">6-phosphofructo-2-kinase domain-containing protein</fullName>
    </recommendedName>
</protein>
<dbReference type="GO" id="GO:0005524">
    <property type="term" value="F:ATP binding"/>
    <property type="evidence" value="ECO:0007669"/>
    <property type="project" value="UniProtKB-KW"/>
</dbReference>
<feature type="domain" description="6-phosphofructo-2-kinase" evidence="3">
    <location>
        <begin position="102"/>
        <end position="304"/>
    </location>
</feature>
<dbReference type="GO" id="GO:0003873">
    <property type="term" value="F:6-phosphofructo-2-kinase activity"/>
    <property type="evidence" value="ECO:0007669"/>
    <property type="project" value="InterPro"/>
</dbReference>
<dbReference type="InterPro" id="IPR003094">
    <property type="entry name" value="6Pfruct_kin"/>
</dbReference>
<evidence type="ECO:0000256" key="1">
    <source>
        <dbReference type="ARBA" id="ARBA00022741"/>
    </source>
</evidence>
<keyword evidence="1" id="KW-0547">Nucleotide-binding</keyword>
<dbReference type="GO" id="GO:0005829">
    <property type="term" value="C:cytosol"/>
    <property type="evidence" value="ECO:0007669"/>
    <property type="project" value="TreeGrafter"/>
</dbReference>
<dbReference type="PANTHER" id="PTHR10606:SF32">
    <property type="entry name" value="6-PHOSPHOFRUCTO-2-KINASE 1"/>
    <property type="match status" value="1"/>
</dbReference>
<dbReference type="Gene3D" id="3.40.50.300">
    <property type="entry name" value="P-loop containing nucleotide triphosphate hydrolases"/>
    <property type="match status" value="1"/>
</dbReference>
<gene>
    <name evidence="4" type="ORF">CANVERA_P1851</name>
</gene>
<dbReference type="AlphaFoldDB" id="A0A9W4TUX0"/>
<dbReference type="PANTHER" id="PTHR10606">
    <property type="entry name" value="6-PHOSPHOFRUCTO-2-KINASE/FRUCTOSE-2,6-BISPHOSPHATASE"/>
    <property type="match status" value="1"/>
</dbReference>
<dbReference type="InterPro" id="IPR013079">
    <property type="entry name" value="6Phosfructo_kin"/>
</dbReference>
<evidence type="ECO:0000313" key="5">
    <source>
        <dbReference type="Proteomes" id="UP001152885"/>
    </source>
</evidence>
<keyword evidence="2" id="KW-0067">ATP-binding</keyword>
<evidence type="ECO:0000313" key="4">
    <source>
        <dbReference type="EMBL" id="CAI5757337.1"/>
    </source>
</evidence>
<accession>A0A9W4TUX0</accession>
<dbReference type="EMBL" id="CANTUO010000001">
    <property type="protein sequence ID" value="CAI5757337.1"/>
    <property type="molecule type" value="Genomic_DNA"/>
</dbReference>
<dbReference type="OrthoDB" id="267323at2759"/>
<organism evidence="4 5">
    <name type="scientific">Candida verbasci</name>
    <dbReference type="NCBI Taxonomy" id="1227364"/>
    <lineage>
        <taxon>Eukaryota</taxon>
        <taxon>Fungi</taxon>
        <taxon>Dikarya</taxon>
        <taxon>Ascomycota</taxon>
        <taxon>Saccharomycotina</taxon>
        <taxon>Pichiomycetes</taxon>
        <taxon>Debaryomycetaceae</taxon>
        <taxon>Candida/Lodderomyces clade</taxon>
        <taxon>Candida</taxon>
    </lineage>
</organism>
<dbReference type="SUPFAM" id="SSF52540">
    <property type="entry name" value="P-loop containing nucleoside triphosphate hydrolases"/>
    <property type="match status" value="1"/>
</dbReference>
<reference evidence="4" key="1">
    <citation type="submission" date="2022-12" db="EMBL/GenBank/DDBJ databases">
        <authorList>
            <person name="Brejova B."/>
        </authorList>
    </citation>
    <scope>NUCLEOTIDE SEQUENCE</scope>
</reference>
<keyword evidence="5" id="KW-1185">Reference proteome</keyword>
<sequence>MTYSKPIFDLFDNNYNNYYTSNIMQQQQAQQINDISTSPTSKRIHPNLSSSSTSINSIFDGIPSRSISTTTITPVLSRHNSSKHKIDYDFTKIIDSKLKEVTSSLKLVILLVGLPASGKSTICNQLNQHINNHTKFSSRIFNAGDVRRRNSDSSDSSFFNPNNLQGVNDREKFATITVQNLIHLLVSNEIDCGFLDATNTTRERRNRMIKLINNNISNVKIVILDVRCNDNRLLNYNIAGKTTNSDYKNKDYELAIKDFKMRTEHYKKVYQPITKSELENYENLSLYVKVMNGGQEFEIETIRNDNEQDDDYKDWVDILNGFKDDYYELEGKKYLEMVNRWYN</sequence>
<dbReference type="GO" id="GO:0006003">
    <property type="term" value="P:fructose 2,6-bisphosphate metabolic process"/>
    <property type="evidence" value="ECO:0007669"/>
    <property type="project" value="InterPro"/>
</dbReference>
<comment type="caution">
    <text evidence="4">The sequence shown here is derived from an EMBL/GenBank/DDBJ whole genome shotgun (WGS) entry which is preliminary data.</text>
</comment>
<name>A0A9W4TUX0_9ASCO</name>
<evidence type="ECO:0000259" key="3">
    <source>
        <dbReference type="Pfam" id="PF01591"/>
    </source>
</evidence>
<dbReference type="GO" id="GO:0006000">
    <property type="term" value="P:fructose metabolic process"/>
    <property type="evidence" value="ECO:0007669"/>
    <property type="project" value="InterPro"/>
</dbReference>
<evidence type="ECO:0000256" key="2">
    <source>
        <dbReference type="ARBA" id="ARBA00022840"/>
    </source>
</evidence>
<proteinExistence type="predicted"/>
<dbReference type="Pfam" id="PF01591">
    <property type="entry name" value="6PF2K"/>
    <property type="match status" value="1"/>
</dbReference>
<dbReference type="PRINTS" id="PR00991">
    <property type="entry name" value="6PFRUCTKNASE"/>
</dbReference>
<dbReference type="InterPro" id="IPR027417">
    <property type="entry name" value="P-loop_NTPase"/>
</dbReference>
<dbReference type="Proteomes" id="UP001152885">
    <property type="component" value="Unassembled WGS sequence"/>
</dbReference>